<accession>A0A9W6HKI8</accession>
<keyword evidence="1" id="KW-0813">Transport</keyword>
<dbReference type="RefSeq" id="WP_271202443.1">
    <property type="nucleotide sequence ID" value="NZ_BAAAUR010000008.1"/>
</dbReference>
<evidence type="ECO:0000259" key="4">
    <source>
        <dbReference type="PROSITE" id="PS50893"/>
    </source>
</evidence>
<dbReference type="InterPro" id="IPR003593">
    <property type="entry name" value="AAA+_ATPase"/>
</dbReference>
<gene>
    <name evidence="5" type="ORF">GCM10017591_05730</name>
</gene>
<evidence type="ECO:0000313" key="6">
    <source>
        <dbReference type="Proteomes" id="UP001142291"/>
    </source>
</evidence>
<dbReference type="InterPro" id="IPR050093">
    <property type="entry name" value="ABC_SmlMolc_Importer"/>
</dbReference>
<dbReference type="PANTHER" id="PTHR42781">
    <property type="entry name" value="SPERMIDINE/PUTRESCINE IMPORT ATP-BINDING PROTEIN POTA"/>
    <property type="match status" value="1"/>
</dbReference>
<reference evidence="5" key="1">
    <citation type="journal article" date="2014" name="Int. J. Syst. Evol. Microbiol.">
        <title>Complete genome sequence of Corynebacterium casei LMG S-19264T (=DSM 44701T), isolated from a smear-ripened cheese.</title>
        <authorList>
            <consortium name="US DOE Joint Genome Institute (JGI-PGF)"/>
            <person name="Walter F."/>
            <person name="Albersmeier A."/>
            <person name="Kalinowski J."/>
            <person name="Ruckert C."/>
        </authorList>
    </citation>
    <scope>NUCLEOTIDE SEQUENCE</scope>
    <source>
        <strain evidence="5">VKM Ac-1940</strain>
    </source>
</reference>
<dbReference type="InterPro" id="IPR027417">
    <property type="entry name" value="P-loop_NTPase"/>
</dbReference>
<reference evidence="5" key="2">
    <citation type="submission" date="2023-01" db="EMBL/GenBank/DDBJ databases">
        <authorList>
            <person name="Sun Q."/>
            <person name="Evtushenko L."/>
        </authorList>
    </citation>
    <scope>NUCLEOTIDE SEQUENCE</scope>
    <source>
        <strain evidence="5">VKM Ac-1940</strain>
    </source>
</reference>
<evidence type="ECO:0000313" key="5">
    <source>
        <dbReference type="EMBL" id="GLJ94512.1"/>
    </source>
</evidence>
<dbReference type="AlphaFoldDB" id="A0A9W6HKI8"/>
<evidence type="ECO:0000256" key="1">
    <source>
        <dbReference type="ARBA" id="ARBA00022448"/>
    </source>
</evidence>
<dbReference type="Pfam" id="PF00005">
    <property type="entry name" value="ABC_tran"/>
    <property type="match status" value="1"/>
</dbReference>
<dbReference type="InterPro" id="IPR017871">
    <property type="entry name" value="ABC_transporter-like_CS"/>
</dbReference>
<dbReference type="GO" id="GO:0005524">
    <property type="term" value="F:ATP binding"/>
    <property type="evidence" value="ECO:0007669"/>
    <property type="project" value="UniProtKB-KW"/>
</dbReference>
<dbReference type="PROSITE" id="PS50893">
    <property type="entry name" value="ABC_TRANSPORTER_2"/>
    <property type="match status" value="1"/>
</dbReference>
<proteinExistence type="predicted"/>
<keyword evidence="2" id="KW-0547">Nucleotide-binding</keyword>
<dbReference type="Gene3D" id="3.40.50.300">
    <property type="entry name" value="P-loop containing nucleotide triphosphate hydrolases"/>
    <property type="match status" value="1"/>
</dbReference>
<protein>
    <submittedName>
        <fullName evidence="5">ABC transporter ATP-binding protein</fullName>
    </submittedName>
</protein>
<feature type="domain" description="ABC transporter" evidence="4">
    <location>
        <begin position="20"/>
        <end position="255"/>
    </location>
</feature>
<dbReference type="PROSITE" id="PS00211">
    <property type="entry name" value="ABC_TRANSPORTER_1"/>
    <property type="match status" value="1"/>
</dbReference>
<dbReference type="SMART" id="SM00382">
    <property type="entry name" value="AAA"/>
    <property type="match status" value="1"/>
</dbReference>
<name>A0A9W6HKI8_9MICO</name>
<organism evidence="5 6">
    <name type="scientific">Microbacterium dextranolyticum</name>
    <dbReference type="NCBI Taxonomy" id="36806"/>
    <lineage>
        <taxon>Bacteria</taxon>
        <taxon>Bacillati</taxon>
        <taxon>Actinomycetota</taxon>
        <taxon>Actinomycetes</taxon>
        <taxon>Micrococcales</taxon>
        <taxon>Microbacteriaceae</taxon>
        <taxon>Microbacterium</taxon>
    </lineage>
</organism>
<dbReference type="GO" id="GO:0016887">
    <property type="term" value="F:ATP hydrolysis activity"/>
    <property type="evidence" value="ECO:0007669"/>
    <property type="project" value="InterPro"/>
</dbReference>
<evidence type="ECO:0000256" key="3">
    <source>
        <dbReference type="ARBA" id="ARBA00022840"/>
    </source>
</evidence>
<keyword evidence="3 5" id="KW-0067">ATP-binding</keyword>
<dbReference type="EMBL" id="BSER01000002">
    <property type="protein sequence ID" value="GLJ94512.1"/>
    <property type="molecule type" value="Genomic_DNA"/>
</dbReference>
<dbReference type="Proteomes" id="UP001142291">
    <property type="component" value="Unassembled WGS sequence"/>
</dbReference>
<evidence type="ECO:0000256" key="2">
    <source>
        <dbReference type="ARBA" id="ARBA00022741"/>
    </source>
</evidence>
<dbReference type="SUPFAM" id="SSF52540">
    <property type="entry name" value="P-loop containing nucleoside triphosphate hydrolases"/>
    <property type="match status" value="1"/>
</dbReference>
<dbReference type="InterPro" id="IPR003439">
    <property type="entry name" value="ABC_transporter-like_ATP-bd"/>
</dbReference>
<dbReference type="PANTHER" id="PTHR42781:SF4">
    <property type="entry name" value="SPERMIDINE_PUTRESCINE IMPORT ATP-BINDING PROTEIN POTA"/>
    <property type="match status" value="1"/>
</dbReference>
<keyword evidence="6" id="KW-1185">Reference proteome</keyword>
<comment type="caution">
    <text evidence="5">The sequence shown here is derived from an EMBL/GenBank/DDBJ whole genome shotgun (WGS) entry which is preliminary data.</text>
</comment>
<sequence length="376" mass="38362">MSGGTAATRPLARQAASATGAALDAHVIVRRDAFTLDARVTAARGEVVALMGPSGAGKSTLLGVLSGLLRTREGHVRLDGVTVSGATVQVPPQRRGVVLLGQEPRLFPHLSARDNVAFALHRRGRTSRAAIHDAADAWLHRVGLGDRGAHRPRALSGGEQQRVALARALAAGPRVLLLDEPLSALDPATAADIRAVLAAQLAAAGATALIVTHAVVDAVALGDRLVLLENGRVTQSGAPREILTAPQTAFGAAIAGVTRVVGRVEGGVWRAGRLSLPAPACPAGAAIATIASGAVALLDALPAEPAGRVVWTARVTRIDATPNGARMQTADPDVAVDIAAAAFAQRRLSIGDGVTLCLDPDGVRIAPEALPADTER</sequence>